<keyword evidence="3" id="KW-0145">Chemotaxis</keyword>
<dbReference type="InterPro" id="IPR003660">
    <property type="entry name" value="HAMP_dom"/>
</dbReference>
<dbReference type="Gene3D" id="1.10.287.950">
    <property type="entry name" value="Methyl-accepting chemotaxis protein"/>
    <property type="match status" value="1"/>
</dbReference>
<evidence type="ECO:0000256" key="8">
    <source>
        <dbReference type="ARBA" id="ARBA00029447"/>
    </source>
</evidence>
<name>A0A1H9JAK9_9SPIR</name>
<evidence type="ECO:0000256" key="4">
    <source>
        <dbReference type="ARBA" id="ARBA00022692"/>
    </source>
</evidence>
<keyword evidence="10" id="KW-0175">Coiled coil</keyword>
<evidence type="ECO:0000313" key="15">
    <source>
        <dbReference type="Proteomes" id="UP000182360"/>
    </source>
</evidence>
<dbReference type="PANTHER" id="PTHR32089:SF112">
    <property type="entry name" value="LYSOZYME-LIKE PROTEIN-RELATED"/>
    <property type="match status" value="1"/>
</dbReference>
<dbReference type="Pfam" id="PF00672">
    <property type="entry name" value="HAMP"/>
    <property type="match status" value="1"/>
</dbReference>
<dbReference type="InterPro" id="IPR004089">
    <property type="entry name" value="MCPsignal_dom"/>
</dbReference>
<evidence type="ECO:0000313" key="14">
    <source>
        <dbReference type="EMBL" id="SEQ83817.1"/>
    </source>
</evidence>
<dbReference type="InterPro" id="IPR029151">
    <property type="entry name" value="Sensor-like_sf"/>
</dbReference>
<dbReference type="OrthoDB" id="243053at2"/>
<evidence type="ECO:0000256" key="3">
    <source>
        <dbReference type="ARBA" id="ARBA00022500"/>
    </source>
</evidence>
<dbReference type="Pfam" id="PF02743">
    <property type="entry name" value="dCache_1"/>
    <property type="match status" value="1"/>
</dbReference>
<evidence type="ECO:0000256" key="6">
    <source>
        <dbReference type="ARBA" id="ARBA00023136"/>
    </source>
</evidence>
<evidence type="ECO:0000256" key="11">
    <source>
        <dbReference type="SAM" id="Phobius"/>
    </source>
</evidence>
<comment type="similarity">
    <text evidence="8">Belongs to the methyl-accepting chemotaxis (MCP) protein family.</text>
</comment>
<feature type="coiled-coil region" evidence="10">
    <location>
        <begin position="474"/>
        <end position="504"/>
    </location>
</feature>
<evidence type="ECO:0000256" key="1">
    <source>
        <dbReference type="ARBA" id="ARBA00004651"/>
    </source>
</evidence>
<dbReference type="InterPro" id="IPR033479">
    <property type="entry name" value="dCache_1"/>
</dbReference>
<comment type="subcellular location">
    <subcellularLocation>
        <location evidence="1">Cell membrane</location>
        <topology evidence="1">Multi-pass membrane protein</topology>
    </subcellularLocation>
</comment>
<sequence length="696" mass="76918">MTLLKRSLFMISIPTVVLFLLMMFISANRLKFYASQQTQDDLISASDAASEYVMGAMQKPRNLLEALTDTFASGAYENEEDNLKIFINFTKSYVDSTGFYGVINEHYYDGSLWEPDAGWDPHTRPWYLGALADPDNFVFSDVYTDSETNTSVVSISKEVFDESRKSLGVVSVDFPLSKIQKSLNEKKQYEDERMFILTDTGYFATHEKYTAEDNIRTIEKGAYKDIADKFLSGSNEIIRTTKDGVPYYYKSTQIEGTHWYFIYGRSTAAVDSFVNKSVQIIILSFVVLLAVIFIFLILILRGIVRPIRSTAKALHDISAGDADLTRRVNIKSSTTEIKTVVDSFNVFANKLQSMIGNIKCSSANLDVVSDNVRDSVTAVSDAMTNIRENLEGLREQIVKQSVGYNETALVVQESVDSISTVTKMIDSQTERISKSSAAVSHLVNSIEQVSDSMENMAVSFNALDTQAKEGVSKQKKVNERIAQIEEQSKMLQAANQAIANIASQTNLLAMNAAIEAAHAGEAGKGFAVVADEIRKLSETSSAQSKTIGDQLKNIKASVDEIVTASQESSASFNEVSERILETDGLVQSIRQSLEKQNEESHNVIEMLSEMDKNTDDVRKASQNMADKSMHVLDEMNGLHSSVDAVGDSIVSMTGNARSVVNSGKQLDNCVEALNQNVNQLGSDVGQFKTEASYDFE</sequence>
<evidence type="ECO:0000259" key="13">
    <source>
        <dbReference type="PROSITE" id="PS50885"/>
    </source>
</evidence>
<keyword evidence="7 9" id="KW-0807">Transducer</keyword>
<keyword evidence="5 11" id="KW-1133">Transmembrane helix</keyword>
<dbReference type="Pfam" id="PF00015">
    <property type="entry name" value="MCPsignal"/>
    <property type="match status" value="1"/>
</dbReference>
<keyword evidence="6 11" id="KW-0472">Membrane</keyword>
<evidence type="ECO:0000256" key="5">
    <source>
        <dbReference type="ARBA" id="ARBA00022989"/>
    </source>
</evidence>
<accession>A0A1H9JAK9</accession>
<dbReference type="AlphaFoldDB" id="A0A1H9JAK9"/>
<dbReference type="CDD" id="cd06225">
    <property type="entry name" value="HAMP"/>
    <property type="match status" value="1"/>
</dbReference>
<organism evidence="14 15">
    <name type="scientific">Treponema bryantii</name>
    <dbReference type="NCBI Taxonomy" id="163"/>
    <lineage>
        <taxon>Bacteria</taxon>
        <taxon>Pseudomonadati</taxon>
        <taxon>Spirochaetota</taxon>
        <taxon>Spirochaetia</taxon>
        <taxon>Spirochaetales</taxon>
        <taxon>Treponemataceae</taxon>
        <taxon>Treponema</taxon>
    </lineage>
</organism>
<gene>
    <name evidence="14" type="ORF">SAMN04487977_1129</name>
</gene>
<dbReference type="GO" id="GO:0007165">
    <property type="term" value="P:signal transduction"/>
    <property type="evidence" value="ECO:0007669"/>
    <property type="project" value="UniProtKB-KW"/>
</dbReference>
<keyword evidence="4 11" id="KW-0812">Transmembrane</keyword>
<dbReference type="Gene3D" id="3.30.450.20">
    <property type="entry name" value="PAS domain"/>
    <property type="match status" value="2"/>
</dbReference>
<dbReference type="RefSeq" id="WP_074645359.1">
    <property type="nucleotide sequence ID" value="NZ_FOFU01000012.1"/>
</dbReference>
<dbReference type="PROSITE" id="PS50111">
    <property type="entry name" value="CHEMOTAXIS_TRANSDUC_2"/>
    <property type="match status" value="1"/>
</dbReference>
<protein>
    <submittedName>
        <fullName evidence="14">Methyl-accepting chemotaxis sensory transducer with Cache sensor</fullName>
    </submittedName>
</protein>
<evidence type="ECO:0000256" key="10">
    <source>
        <dbReference type="SAM" id="Coils"/>
    </source>
</evidence>
<dbReference type="EMBL" id="FOFU01000012">
    <property type="protein sequence ID" value="SEQ83817.1"/>
    <property type="molecule type" value="Genomic_DNA"/>
</dbReference>
<dbReference type="SUPFAM" id="SSF103190">
    <property type="entry name" value="Sensory domain-like"/>
    <property type="match status" value="1"/>
</dbReference>
<feature type="transmembrane region" description="Helical" evidence="11">
    <location>
        <begin position="7"/>
        <end position="27"/>
    </location>
</feature>
<feature type="domain" description="HAMP" evidence="13">
    <location>
        <begin position="301"/>
        <end position="356"/>
    </location>
</feature>
<evidence type="ECO:0000256" key="2">
    <source>
        <dbReference type="ARBA" id="ARBA00022475"/>
    </source>
</evidence>
<dbReference type="Proteomes" id="UP000182360">
    <property type="component" value="Unassembled WGS sequence"/>
</dbReference>
<feature type="transmembrane region" description="Helical" evidence="11">
    <location>
        <begin position="280"/>
        <end position="300"/>
    </location>
</feature>
<proteinExistence type="inferred from homology"/>
<dbReference type="PANTHER" id="PTHR32089">
    <property type="entry name" value="METHYL-ACCEPTING CHEMOTAXIS PROTEIN MCPB"/>
    <property type="match status" value="1"/>
</dbReference>
<reference evidence="14 15" key="1">
    <citation type="submission" date="2016-10" db="EMBL/GenBank/DDBJ databases">
        <authorList>
            <person name="de Groot N.N."/>
        </authorList>
    </citation>
    <scope>NUCLEOTIDE SEQUENCE [LARGE SCALE GENOMIC DNA]</scope>
    <source>
        <strain evidence="14 15">B25</strain>
    </source>
</reference>
<feature type="domain" description="Methyl-accepting transducer" evidence="12">
    <location>
        <begin position="403"/>
        <end position="625"/>
    </location>
</feature>
<dbReference type="GO" id="GO:0005886">
    <property type="term" value="C:plasma membrane"/>
    <property type="evidence" value="ECO:0007669"/>
    <property type="project" value="UniProtKB-SubCell"/>
</dbReference>
<dbReference type="SMART" id="SM00304">
    <property type="entry name" value="HAMP"/>
    <property type="match status" value="1"/>
</dbReference>
<keyword evidence="15" id="KW-1185">Reference proteome</keyword>
<dbReference type="SUPFAM" id="SSF58104">
    <property type="entry name" value="Methyl-accepting chemotaxis protein (MCP) signaling domain"/>
    <property type="match status" value="1"/>
</dbReference>
<dbReference type="Gene3D" id="1.10.8.500">
    <property type="entry name" value="HAMP domain in histidine kinase"/>
    <property type="match status" value="1"/>
</dbReference>
<evidence type="ECO:0000259" key="12">
    <source>
        <dbReference type="PROSITE" id="PS50111"/>
    </source>
</evidence>
<dbReference type="GO" id="GO:0006935">
    <property type="term" value="P:chemotaxis"/>
    <property type="evidence" value="ECO:0007669"/>
    <property type="project" value="UniProtKB-KW"/>
</dbReference>
<dbReference type="PROSITE" id="PS50885">
    <property type="entry name" value="HAMP"/>
    <property type="match status" value="1"/>
</dbReference>
<evidence type="ECO:0000256" key="9">
    <source>
        <dbReference type="PROSITE-ProRule" id="PRU00284"/>
    </source>
</evidence>
<evidence type="ECO:0000256" key="7">
    <source>
        <dbReference type="ARBA" id="ARBA00023224"/>
    </source>
</evidence>
<dbReference type="SMART" id="SM00283">
    <property type="entry name" value="MA"/>
    <property type="match status" value="1"/>
</dbReference>
<keyword evidence="2" id="KW-1003">Cell membrane</keyword>